<comment type="caution">
    <text evidence="2">The sequence shown here is derived from an EMBL/GenBank/DDBJ whole genome shotgun (WGS) entry which is preliminary data.</text>
</comment>
<keyword evidence="3" id="KW-1185">Reference proteome</keyword>
<reference evidence="2 3" key="1">
    <citation type="submission" date="2020-02" db="EMBL/GenBank/DDBJ databases">
        <title>Draft genome sequence of Haematococcus lacustris strain NIES-144.</title>
        <authorList>
            <person name="Morimoto D."/>
            <person name="Nakagawa S."/>
            <person name="Yoshida T."/>
            <person name="Sawayama S."/>
        </authorList>
    </citation>
    <scope>NUCLEOTIDE SEQUENCE [LARGE SCALE GENOMIC DNA]</scope>
    <source>
        <strain evidence="2 3">NIES-144</strain>
    </source>
</reference>
<organism evidence="2 3">
    <name type="scientific">Haematococcus lacustris</name>
    <name type="common">Green alga</name>
    <name type="synonym">Haematococcus pluvialis</name>
    <dbReference type="NCBI Taxonomy" id="44745"/>
    <lineage>
        <taxon>Eukaryota</taxon>
        <taxon>Viridiplantae</taxon>
        <taxon>Chlorophyta</taxon>
        <taxon>core chlorophytes</taxon>
        <taxon>Chlorophyceae</taxon>
        <taxon>CS clade</taxon>
        <taxon>Chlamydomonadales</taxon>
        <taxon>Haematococcaceae</taxon>
        <taxon>Haematococcus</taxon>
    </lineage>
</organism>
<accession>A0A699YPA0</accession>
<keyword evidence="1" id="KW-0812">Transmembrane</keyword>
<dbReference type="Proteomes" id="UP000485058">
    <property type="component" value="Unassembled WGS sequence"/>
</dbReference>
<gene>
    <name evidence="2" type="ORF">HaLaN_07736</name>
</gene>
<evidence type="ECO:0000256" key="1">
    <source>
        <dbReference type="SAM" id="Phobius"/>
    </source>
</evidence>
<proteinExistence type="predicted"/>
<dbReference type="AlphaFoldDB" id="A0A699YPA0"/>
<dbReference type="EMBL" id="BLLF01000469">
    <property type="protein sequence ID" value="GFH12107.1"/>
    <property type="molecule type" value="Genomic_DNA"/>
</dbReference>
<feature type="transmembrane region" description="Helical" evidence="1">
    <location>
        <begin position="15"/>
        <end position="31"/>
    </location>
</feature>
<evidence type="ECO:0000313" key="3">
    <source>
        <dbReference type="Proteomes" id="UP000485058"/>
    </source>
</evidence>
<protein>
    <submittedName>
        <fullName evidence="2">Uncharacterized protein</fullName>
    </submittedName>
</protein>
<keyword evidence="1" id="KW-1133">Transmembrane helix</keyword>
<sequence length="57" mass="6466">MFEGRCVLPWTHDQVAAPLLVNVLLLVYGAYGQPLSLKFDPLLLSLIERGWVLKQQD</sequence>
<keyword evidence="1" id="KW-0472">Membrane</keyword>
<evidence type="ECO:0000313" key="2">
    <source>
        <dbReference type="EMBL" id="GFH12107.1"/>
    </source>
</evidence>
<name>A0A699YPA0_HAELA</name>